<dbReference type="InterPro" id="IPR017452">
    <property type="entry name" value="GPCR_Rhodpsn_7TM"/>
</dbReference>
<feature type="non-terminal residue" evidence="12">
    <location>
        <position position="498"/>
    </location>
</feature>
<feature type="domain" description="G-protein coupled receptors family 1 profile" evidence="11">
    <location>
        <begin position="53"/>
        <end position="343"/>
    </location>
</feature>
<reference evidence="12" key="1">
    <citation type="submission" date="2022-03" db="EMBL/GenBank/DDBJ databases">
        <authorList>
            <person name="Martin H S."/>
        </authorList>
    </citation>
    <scope>NUCLEOTIDE SEQUENCE</scope>
</reference>
<keyword evidence="7 9" id="KW-0675">Receptor</keyword>
<evidence type="ECO:0000313" key="13">
    <source>
        <dbReference type="Proteomes" id="UP000837857"/>
    </source>
</evidence>
<keyword evidence="4 10" id="KW-1133">Transmembrane helix</keyword>
<evidence type="ECO:0000256" key="4">
    <source>
        <dbReference type="ARBA" id="ARBA00022989"/>
    </source>
</evidence>
<feature type="transmembrane region" description="Helical" evidence="10">
    <location>
        <begin position="41"/>
        <end position="62"/>
    </location>
</feature>
<keyword evidence="6 10" id="KW-0472">Membrane</keyword>
<dbReference type="EMBL" id="OW152831">
    <property type="protein sequence ID" value="CAH2049601.1"/>
    <property type="molecule type" value="Genomic_DNA"/>
</dbReference>
<feature type="transmembrane region" description="Helical" evidence="10">
    <location>
        <begin position="327"/>
        <end position="348"/>
    </location>
</feature>
<evidence type="ECO:0000256" key="6">
    <source>
        <dbReference type="ARBA" id="ARBA00023136"/>
    </source>
</evidence>
<dbReference type="InterPro" id="IPR000276">
    <property type="entry name" value="GPCR_Rhodpsn"/>
</dbReference>
<dbReference type="Pfam" id="PF00001">
    <property type="entry name" value="7tm_1"/>
    <property type="match status" value="1"/>
</dbReference>
<evidence type="ECO:0000256" key="10">
    <source>
        <dbReference type="SAM" id="Phobius"/>
    </source>
</evidence>
<dbReference type="PROSITE" id="PS50262">
    <property type="entry name" value="G_PROTEIN_RECEP_F1_2"/>
    <property type="match status" value="1"/>
</dbReference>
<keyword evidence="5 9" id="KW-0297">G-protein coupled receptor</keyword>
<evidence type="ECO:0000256" key="8">
    <source>
        <dbReference type="ARBA" id="ARBA00023224"/>
    </source>
</evidence>
<evidence type="ECO:0000256" key="3">
    <source>
        <dbReference type="ARBA" id="ARBA00022692"/>
    </source>
</evidence>
<keyword evidence="3 9" id="KW-0812">Transmembrane</keyword>
<evidence type="ECO:0000313" key="12">
    <source>
        <dbReference type="EMBL" id="CAH2049601.1"/>
    </source>
</evidence>
<name>A0ABN8I7N7_9NEOP</name>
<evidence type="ECO:0000256" key="5">
    <source>
        <dbReference type="ARBA" id="ARBA00023040"/>
    </source>
</evidence>
<keyword evidence="8 9" id="KW-0807">Transducer</keyword>
<comment type="similarity">
    <text evidence="2 9">Belongs to the G-protein coupled receptor 1 family.</text>
</comment>
<evidence type="ECO:0000256" key="7">
    <source>
        <dbReference type="ARBA" id="ARBA00023170"/>
    </source>
</evidence>
<dbReference type="SUPFAM" id="SSF81321">
    <property type="entry name" value="Family A G protein-coupled receptor-like"/>
    <property type="match status" value="1"/>
</dbReference>
<comment type="subcellular location">
    <subcellularLocation>
        <location evidence="1">Membrane</location>
        <topology evidence="1">Multi-pass membrane protein</topology>
    </subcellularLocation>
</comment>
<evidence type="ECO:0000256" key="1">
    <source>
        <dbReference type="ARBA" id="ARBA00004141"/>
    </source>
</evidence>
<dbReference type="Proteomes" id="UP000837857">
    <property type="component" value="Chromosome 19"/>
</dbReference>
<dbReference type="PANTHER" id="PTHR45695">
    <property type="entry name" value="LEUCOKININ RECEPTOR-RELATED"/>
    <property type="match status" value="1"/>
</dbReference>
<feature type="transmembrane region" description="Helical" evidence="10">
    <location>
        <begin position="154"/>
        <end position="176"/>
    </location>
</feature>
<accession>A0ABN8I7N7</accession>
<evidence type="ECO:0000259" key="11">
    <source>
        <dbReference type="PROSITE" id="PS50262"/>
    </source>
</evidence>
<protein>
    <recommendedName>
        <fullName evidence="11">G-protein coupled receptors family 1 profile domain-containing protein</fullName>
    </recommendedName>
</protein>
<dbReference type="PROSITE" id="PS00237">
    <property type="entry name" value="G_PROTEIN_RECEP_F1_1"/>
    <property type="match status" value="1"/>
</dbReference>
<keyword evidence="13" id="KW-1185">Reference proteome</keyword>
<evidence type="ECO:0000256" key="9">
    <source>
        <dbReference type="RuleBase" id="RU000688"/>
    </source>
</evidence>
<dbReference type="Gene3D" id="1.20.1070.10">
    <property type="entry name" value="Rhodopsin 7-helix transmembrane proteins"/>
    <property type="match status" value="1"/>
</dbReference>
<organism evidence="12 13">
    <name type="scientific">Iphiclides podalirius</name>
    <name type="common">scarce swallowtail</name>
    <dbReference type="NCBI Taxonomy" id="110791"/>
    <lineage>
        <taxon>Eukaryota</taxon>
        <taxon>Metazoa</taxon>
        <taxon>Ecdysozoa</taxon>
        <taxon>Arthropoda</taxon>
        <taxon>Hexapoda</taxon>
        <taxon>Insecta</taxon>
        <taxon>Pterygota</taxon>
        <taxon>Neoptera</taxon>
        <taxon>Endopterygota</taxon>
        <taxon>Lepidoptera</taxon>
        <taxon>Glossata</taxon>
        <taxon>Ditrysia</taxon>
        <taxon>Papilionoidea</taxon>
        <taxon>Papilionidae</taxon>
        <taxon>Papilioninae</taxon>
        <taxon>Iphiclides</taxon>
    </lineage>
</organism>
<gene>
    <name evidence="12" type="ORF">IPOD504_LOCUS6950</name>
</gene>
<feature type="transmembrane region" description="Helical" evidence="10">
    <location>
        <begin position="118"/>
        <end position="142"/>
    </location>
</feature>
<feature type="transmembrane region" description="Helical" evidence="10">
    <location>
        <begin position="290"/>
        <end position="312"/>
    </location>
</feature>
<evidence type="ECO:0000256" key="2">
    <source>
        <dbReference type="ARBA" id="ARBA00010663"/>
    </source>
</evidence>
<feature type="transmembrane region" description="Helical" evidence="10">
    <location>
        <begin position="74"/>
        <end position="98"/>
    </location>
</feature>
<proteinExistence type="inferred from homology"/>
<dbReference type="PANTHER" id="PTHR45695:SF22">
    <property type="entry name" value="G-PROTEIN COUPLED RECEPTORS FAMILY 1 PROFILE DOMAIN-CONTAINING PROTEIN"/>
    <property type="match status" value="1"/>
</dbReference>
<sequence length="498" mass="55651">MELNSSACETTATLKLGCDASSARNHTVEELVARDQHAVIVTYWVLMTLGGLGNLAVLTSLARTRRRKSRVDLLMTHLAVADISVTCGVIPLEIGWKYTNEWLAGNALCKILLVMRAFGLYLSSNVLVCISLDRFFAVLYPLKLRAARKRSKHMLFCAWIMALACSLPQSVVFRVLEHPQVAGFEQCVSFGAFTSAAMEVAYNVACLCGMYFVPLCVISTCYVCIFCRIRYCSKEFEGNCSHGNGGTGAGDSGGGARGCGKSDGIPCVHLRRSDHRLLERARRRTLRMTVVIVTVFALCWLPYAVMAMWYMIDRSSASQVSSQVQDLLFAMAVSNSCMNPLVYGTYALRSNDSLRKLLKKTCCWPTKSINTKGNTGLTSHKYEMRNIGNPVIISKSRSVKQRHNKDTYNHEELILNYSFNLNITMCFAVGIPNKEKERWTLQPYERKVNRQRRQILSDLSSRAAFVQPGGQHPRLVRFAETPMTSQRLAETQARRGPA</sequence>
<dbReference type="PRINTS" id="PR00237">
    <property type="entry name" value="GPCRRHODOPSN"/>
</dbReference>
<feature type="transmembrane region" description="Helical" evidence="10">
    <location>
        <begin position="200"/>
        <end position="225"/>
    </location>
</feature>